<feature type="transmembrane region" description="Helical" evidence="11">
    <location>
        <begin position="568"/>
        <end position="586"/>
    </location>
</feature>
<dbReference type="EMBL" id="JANJYI010000002">
    <property type="protein sequence ID" value="KAK2660291.1"/>
    <property type="molecule type" value="Genomic_DNA"/>
</dbReference>
<dbReference type="InterPro" id="IPR001828">
    <property type="entry name" value="ANF_lig-bd_rcpt"/>
</dbReference>
<keyword evidence="2" id="KW-0813">Transport</keyword>
<dbReference type="InterPro" id="IPR028082">
    <property type="entry name" value="Peripla_BP_I"/>
</dbReference>
<dbReference type="CDD" id="cd19990">
    <property type="entry name" value="PBP1_GABAb_receptor_plant"/>
    <property type="match status" value="1"/>
</dbReference>
<keyword evidence="10" id="KW-0407">Ion channel</keyword>
<evidence type="ECO:0000256" key="3">
    <source>
        <dbReference type="ARBA" id="ARBA00022692"/>
    </source>
</evidence>
<evidence type="ECO:0000256" key="5">
    <source>
        <dbReference type="ARBA" id="ARBA00023065"/>
    </source>
</evidence>
<dbReference type="GO" id="GO:0015276">
    <property type="term" value="F:ligand-gated monoatomic ion channel activity"/>
    <property type="evidence" value="ECO:0007669"/>
    <property type="project" value="InterPro"/>
</dbReference>
<evidence type="ECO:0000256" key="11">
    <source>
        <dbReference type="SAM" id="Phobius"/>
    </source>
</evidence>
<keyword evidence="4 11" id="KW-1133">Transmembrane helix</keyword>
<feature type="transmembrane region" description="Helical" evidence="11">
    <location>
        <begin position="623"/>
        <end position="647"/>
    </location>
</feature>
<proteinExistence type="predicted"/>
<evidence type="ECO:0000259" key="13">
    <source>
        <dbReference type="SMART" id="SM00079"/>
    </source>
</evidence>
<dbReference type="SMART" id="SM00079">
    <property type="entry name" value="PBPe"/>
    <property type="match status" value="2"/>
</dbReference>
<keyword evidence="3 11" id="KW-0812">Transmembrane</keyword>
<comment type="caution">
    <text evidence="14">The sequence shown here is derived from an EMBL/GenBank/DDBJ whole genome shotgun (WGS) entry which is preliminary data.</text>
</comment>
<keyword evidence="6 11" id="KW-0472">Membrane</keyword>
<keyword evidence="8" id="KW-0325">Glycoprotein</keyword>
<dbReference type="Gene3D" id="1.10.287.70">
    <property type="match status" value="2"/>
</dbReference>
<sequence length="1629" mass="182406">MSGDLCLLLLFLLLVVGMGSKGKAKDIEWHIGGVIDYSSRVGKEQMIAMEMAVQDFQHRSTACCKLRLVLHFKDSRRNLARAASVALELMHKKQVQATIGTLPVAEAALVSMIDETTNYIPIISLTSPGILPPQQMLQQLPSILQMSNDITLHTQCIAAIVGIFKWRKVTAIYENNNDFSADSGLVTLLSDSLRVVNSEVKHHLAFPPLTSLSKPEAAIEEELRKLTSKSNRVMVLLQCSLELAILIFDKAKQMGMMEKGYVWIVSEEIASLLHSLDSSVFDNMQGVLGFRTNFIQSSKSFRHFKTMFRKMYQLKYPEEEEFSNPSIFALRAYDAVWTIAQAIEKKSSQEKIPSVKLLENILSSNFEGLSGKIGFKNGKLTENSTFQIINVVGTSYKEMAFWSPLFGFCETIICNKSVTELSPVYWPGGLRKVPKGWSSRSEEQPLKIGVPAKGAFNQFVRVSYDLHRNGTYVSGFSVKVFEAVVNRLPYHLPYVLVPFYGSYDEMVEQIFYKGLDAAVGDTEIMADRYQYAEFSQPYVESGLVMIVPVKPDKSKDTWLFMKAFTTKMWLLMVGIHLFIGFVIWLIEREDNPDLKGFGSMLWFSITVIFFVQREPLRDNLSRLVLSPWLFVILIVTASFTASLTSMLTVSRLQPSIQDIETLQRTNAAIGCDGNSFIVRYLMNVLNFKPGNIKRIESINDYPIAFERGDISVAFFVVPHAKVFLAKFCKGYTTAGQTFKLGGFGFVFPKGSPLLFDISEAILKATESGEINQLEEDMLSSFKCTSSLTGIIDSPSLGPRPFSGLLFVSGGVSGFAFFVAIVRLAERKLQIVNWLLNILINRRVSRLLNSFSTLYRRNSMKGQMCGDLCLLLLLLLMVLVGSKGKAKDIEWHIGGVIDYSSRVGKEQMVAMEMAVQDFQHRSTACYKLRLVLHFKDSRGNLVRAASVALELMHKKQVQAIIGTLPVAEAALVSMIDETTNNIPIISLNSPGILPPQQMLQQLPSILQMSNDITLHTQCIAAIVGIFKWRKVTAIYENNNDFSAVSGLATLLSDSLRVVNSEVKHHLAFPPLTSLSKPEAAIEEELKKLMSKSNRVLVLLQCSLEFAILIFDKAKQMGMMEKGYVWIVSEEIASLLHSLDSSVFDNMQGLSGKIGFKNGKLAENSTFQIINVVGTSYKEMAFWSPLIGFCETIICNKSVTEMSPVYWPGGLRQVPKGWSSNNEEQPLKIGVPANGAFNQFVRVSYDLRRNGTYASGFSVKVFEAVVNRLPYHLPYVLVPFYGSYDDMVEQIFYKDLDAAVGDTEIVADRYQYAEFSQPYVESGLVMIVPVKPDKSKDTWLFMKAFTTKMWLLMVGIHLFIGFVIWLIEREDNPDLKGFGSMLWFSITVIFFVQREPLRDNLSRLVLSPWLFVILIVTASFTASLTSMLTVSRLQPSIQDIETLQRTNAAIGCNGNSFIVRYLMNVLNFKPGNIKRIESINDYPIAFERGDISAAFFVVPHAKVFLPKFCKGYTTAGQTFKLGGFGFVFPKGSPLLFDISEAILMATESGEINQLEEDMLSSFKCTSSLTGIIDSPSLGPRPFSGLLFVSGGVSGFAFFVAIVRLARRELQIVNLVRNILINRRVWRLLNSV</sequence>
<feature type="domain" description="Ionotropic glutamate receptor C-terminal" evidence="13">
    <location>
        <begin position="1226"/>
        <end position="1559"/>
    </location>
</feature>
<dbReference type="SUPFAM" id="SSF53822">
    <property type="entry name" value="Periplasmic binding protein-like I"/>
    <property type="match status" value="2"/>
</dbReference>
<organism evidence="14 15">
    <name type="scientific">Dipteronia dyeriana</name>
    <dbReference type="NCBI Taxonomy" id="168575"/>
    <lineage>
        <taxon>Eukaryota</taxon>
        <taxon>Viridiplantae</taxon>
        <taxon>Streptophyta</taxon>
        <taxon>Embryophyta</taxon>
        <taxon>Tracheophyta</taxon>
        <taxon>Spermatophyta</taxon>
        <taxon>Magnoliopsida</taxon>
        <taxon>eudicotyledons</taxon>
        <taxon>Gunneridae</taxon>
        <taxon>Pentapetalae</taxon>
        <taxon>rosids</taxon>
        <taxon>malvids</taxon>
        <taxon>Sapindales</taxon>
        <taxon>Sapindaceae</taxon>
        <taxon>Hippocastanoideae</taxon>
        <taxon>Acereae</taxon>
        <taxon>Dipteronia</taxon>
    </lineage>
</organism>
<evidence type="ECO:0000313" key="15">
    <source>
        <dbReference type="Proteomes" id="UP001280121"/>
    </source>
</evidence>
<evidence type="ECO:0000256" key="2">
    <source>
        <dbReference type="ARBA" id="ARBA00022448"/>
    </source>
</evidence>
<evidence type="ECO:0000256" key="10">
    <source>
        <dbReference type="ARBA" id="ARBA00023303"/>
    </source>
</evidence>
<feature type="transmembrane region" description="Helical" evidence="11">
    <location>
        <begin position="801"/>
        <end position="824"/>
    </location>
</feature>
<keyword evidence="12" id="KW-0732">Signal</keyword>
<reference evidence="14" key="1">
    <citation type="journal article" date="2023" name="Plant J.">
        <title>Genome sequences and population genomics provide insights into the demographic history, inbreeding, and mutation load of two 'living fossil' tree species of Dipteronia.</title>
        <authorList>
            <person name="Feng Y."/>
            <person name="Comes H.P."/>
            <person name="Chen J."/>
            <person name="Zhu S."/>
            <person name="Lu R."/>
            <person name="Zhang X."/>
            <person name="Li P."/>
            <person name="Qiu J."/>
            <person name="Olsen K.M."/>
            <person name="Qiu Y."/>
        </authorList>
    </citation>
    <scope>NUCLEOTIDE SEQUENCE</scope>
    <source>
        <strain evidence="14">KIB01</strain>
    </source>
</reference>
<evidence type="ECO:0000256" key="1">
    <source>
        <dbReference type="ARBA" id="ARBA00004141"/>
    </source>
</evidence>
<gene>
    <name evidence="14" type="ORF">Ddye_006824</name>
</gene>
<dbReference type="PANTHER" id="PTHR18966">
    <property type="entry name" value="IONOTROPIC GLUTAMATE RECEPTOR"/>
    <property type="match status" value="1"/>
</dbReference>
<dbReference type="GO" id="GO:0016020">
    <property type="term" value="C:membrane"/>
    <property type="evidence" value="ECO:0007669"/>
    <property type="project" value="UniProtKB-SubCell"/>
</dbReference>
<feature type="transmembrane region" description="Helical" evidence="11">
    <location>
        <begin position="1580"/>
        <end position="1600"/>
    </location>
</feature>
<name>A0AAD9XJC4_9ROSI</name>
<feature type="chain" id="PRO_5041945532" description="Ionotropic glutamate receptor C-terminal domain-containing protein" evidence="12">
    <location>
        <begin position="25"/>
        <end position="1629"/>
    </location>
</feature>
<keyword evidence="9" id="KW-1071">Ligand-gated ion channel</keyword>
<feature type="transmembrane region" description="Helical" evidence="11">
    <location>
        <begin position="863"/>
        <end position="881"/>
    </location>
</feature>
<dbReference type="InterPro" id="IPR001320">
    <property type="entry name" value="Iontro_rcpt_C"/>
</dbReference>
<dbReference type="SUPFAM" id="SSF53850">
    <property type="entry name" value="Periplasmic binding protein-like II"/>
    <property type="match status" value="2"/>
</dbReference>
<keyword evidence="7" id="KW-0675">Receptor</keyword>
<dbReference type="FunFam" id="1.10.287.70:FF:000172">
    <property type="entry name" value="Glutamate receptor"/>
    <property type="match status" value="2"/>
</dbReference>
<dbReference type="InterPro" id="IPR015683">
    <property type="entry name" value="Ionotropic_Glu_rcpt"/>
</dbReference>
<dbReference type="Pfam" id="PF01094">
    <property type="entry name" value="ANF_receptor"/>
    <property type="match status" value="2"/>
</dbReference>
<feature type="transmembrane region" description="Helical" evidence="11">
    <location>
        <begin position="592"/>
        <end position="611"/>
    </location>
</feature>
<accession>A0AAD9XJC4</accession>
<feature type="signal peptide" evidence="12">
    <location>
        <begin position="1"/>
        <end position="24"/>
    </location>
</feature>
<dbReference type="Gene3D" id="3.40.190.10">
    <property type="entry name" value="Periplasmic binding protein-like II"/>
    <property type="match status" value="2"/>
</dbReference>
<dbReference type="FunFam" id="3.40.190.10:FF:000054">
    <property type="entry name" value="Glutamate receptor"/>
    <property type="match status" value="2"/>
</dbReference>
<evidence type="ECO:0000256" key="8">
    <source>
        <dbReference type="ARBA" id="ARBA00023180"/>
    </source>
</evidence>
<evidence type="ECO:0000256" key="4">
    <source>
        <dbReference type="ARBA" id="ARBA00022989"/>
    </source>
</evidence>
<feature type="transmembrane region" description="Helical" evidence="11">
    <location>
        <begin position="1371"/>
        <end position="1390"/>
    </location>
</feature>
<feature type="transmembrane region" description="Helical" evidence="11">
    <location>
        <begin position="1347"/>
        <end position="1365"/>
    </location>
</feature>
<feature type="transmembrane region" description="Helical" evidence="11">
    <location>
        <begin position="1402"/>
        <end position="1426"/>
    </location>
</feature>
<evidence type="ECO:0000256" key="9">
    <source>
        <dbReference type="ARBA" id="ARBA00023286"/>
    </source>
</evidence>
<dbReference type="CDD" id="cd13686">
    <property type="entry name" value="GluR_Plant"/>
    <property type="match status" value="2"/>
</dbReference>
<dbReference type="Gene3D" id="3.40.50.2300">
    <property type="match status" value="5"/>
</dbReference>
<dbReference type="FunFam" id="3.40.50.2300:FF:000188">
    <property type="entry name" value="Glutamate receptor"/>
    <property type="match status" value="1"/>
</dbReference>
<evidence type="ECO:0000256" key="7">
    <source>
        <dbReference type="ARBA" id="ARBA00023170"/>
    </source>
</evidence>
<keyword evidence="5" id="KW-0406">Ion transport</keyword>
<comment type="subcellular location">
    <subcellularLocation>
        <location evidence="1">Membrane</location>
        <topology evidence="1">Multi-pass membrane protein</topology>
    </subcellularLocation>
</comment>
<evidence type="ECO:0000313" key="14">
    <source>
        <dbReference type="EMBL" id="KAK2660291.1"/>
    </source>
</evidence>
<evidence type="ECO:0000256" key="6">
    <source>
        <dbReference type="ARBA" id="ARBA00023136"/>
    </source>
</evidence>
<protein>
    <recommendedName>
        <fullName evidence="13">Ionotropic glutamate receptor C-terminal domain-containing protein</fullName>
    </recommendedName>
</protein>
<dbReference type="InterPro" id="IPR044440">
    <property type="entry name" value="GABAb_receptor_plant_PBP1"/>
</dbReference>
<keyword evidence="15" id="KW-1185">Reference proteome</keyword>
<dbReference type="Proteomes" id="UP001280121">
    <property type="component" value="Unassembled WGS sequence"/>
</dbReference>
<evidence type="ECO:0000256" key="12">
    <source>
        <dbReference type="SAM" id="SignalP"/>
    </source>
</evidence>
<dbReference type="Pfam" id="PF00060">
    <property type="entry name" value="Lig_chan"/>
    <property type="match status" value="2"/>
</dbReference>
<feature type="domain" description="Ionotropic glutamate receptor C-terminal" evidence="13">
    <location>
        <begin position="447"/>
        <end position="780"/>
    </location>
</feature>